<evidence type="ECO:0000256" key="1">
    <source>
        <dbReference type="ARBA" id="ARBA00022649"/>
    </source>
</evidence>
<dbReference type="InterPro" id="IPR035093">
    <property type="entry name" value="RelE/ParE_toxin_dom_sf"/>
</dbReference>
<dbReference type="OrthoDB" id="3268478at2"/>
<dbReference type="RefSeq" id="WP_132849863.1">
    <property type="nucleotide sequence ID" value="NZ_CP058648.1"/>
</dbReference>
<keyword evidence="3" id="KW-1185">Reference proteome</keyword>
<dbReference type="AlphaFoldDB" id="A0A4R2TF55"/>
<reference evidence="2 3" key="1">
    <citation type="submission" date="2019-03" db="EMBL/GenBank/DDBJ databases">
        <title>Genomic Encyclopedia of Type Strains, Phase IV (KMG-IV): sequencing the most valuable type-strain genomes for metagenomic binning, comparative biology and taxonomic classification.</title>
        <authorList>
            <person name="Goeker M."/>
        </authorList>
    </citation>
    <scope>NUCLEOTIDE SEQUENCE [LARGE SCALE GENOMIC DNA]</scope>
    <source>
        <strain evidence="2 3">DSM 100013</strain>
    </source>
</reference>
<evidence type="ECO:0000313" key="2">
    <source>
        <dbReference type="EMBL" id="TCP93342.1"/>
    </source>
</evidence>
<evidence type="ECO:0000313" key="3">
    <source>
        <dbReference type="Proteomes" id="UP000295504"/>
    </source>
</evidence>
<dbReference type="Gene3D" id="3.30.2310.20">
    <property type="entry name" value="RelE-like"/>
    <property type="match status" value="1"/>
</dbReference>
<dbReference type="InterPro" id="IPR007712">
    <property type="entry name" value="RelE/ParE_toxin"/>
</dbReference>
<protein>
    <submittedName>
        <fullName evidence="2">Plasmid stabilization system protein ParE</fullName>
    </submittedName>
</protein>
<dbReference type="Pfam" id="PF05016">
    <property type="entry name" value="ParE_toxin"/>
    <property type="match status" value="1"/>
</dbReference>
<dbReference type="Proteomes" id="UP000295504">
    <property type="component" value="Unassembled WGS sequence"/>
</dbReference>
<sequence>MSNLFKIIYYPTATEDIIGILDYISIDDPPSAIKLVDKINESIGALSLFPYLGTVPRDFYLKSKGYRILITDSYIVFYLVDDSSQVIEIMRVVSYKTNYKTFL</sequence>
<accession>A0A4R2TF55</accession>
<keyword evidence="1" id="KW-1277">Toxin-antitoxin system</keyword>
<proteinExistence type="predicted"/>
<name>A0A4R2TF55_9FIRM</name>
<organism evidence="2 3">
    <name type="scientific">Serpentinicella alkaliphila</name>
    <dbReference type="NCBI Taxonomy" id="1734049"/>
    <lineage>
        <taxon>Bacteria</taxon>
        <taxon>Bacillati</taxon>
        <taxon>Bacillota</taxon>
        <taxon>Clostridia</taxon>
        <taxon>Peptostreptococcales</taxon>
        <taxon>Natronincolaceae</taxon>
        <taxon>Serpentinicella</taxon>
    </lineage>
</organism>
<gene>
    <name evidence="2" type="ORF">EDD79_10816</name>
</gene>
<dbReference type="EMBL" id="SLYC01000081">
    <property type="protein sequence ID" value="TCP93342.1"/>
    <property type="molecule type" value="Genomic_DNA"/>
</dbReference>
<comment type="caution">
    <text evidence="2">The sequence shown here is derived from an EMBL/GenBank/DDBJ whole genome shotgun (WGS) entry which is preliminary data.</text>
</comment>